<protein>
    <submittedName>
        <fullName evidence="1">Uncharacterized protein</fullName>
    </submittedName>
</protein>
<comment type="caution">
    <text evidence="1">The sequence shown here is derived from an EMBL/GenBank/DDBJ whole genome shotgun (WGS) entry which is preliminary data.</text>
</comment>
<dbReference type="Proteomes" id="UP001163105">
    <property type="component" value="Unassembled WGS sequence"/>
</dbReference>
<accession>A0AB34FQW3</accession>
<dbReference type="EMBL" id="JAQHRD010000005">
    <property type="protein sequence ID" value="KAJ6440550.1"/>
    <property type="molecule type" value="Genomic_DNA"/>
</dbReference>
<reference evidence="1" key="1">
    <citation type="submission" date="2023-01" db="EMBL/GenBank/DDBJ databases">
        <title>The growth and conidiation of Purpureocillium lavendulum are regulated by nitrogen source and histone H3K14 acetylation.</title>
        <authorList>
            <person name="Tang P."/>
            <person name="Han J."/>
            <person name="Zhang C."/>
            <person name="Tang P."/>
            <person name="Qi F."/>
            <person name="Zhang K."/>
            <person name="Liang L."/>
        </authorList>
    </citation>
    <scope>NUCLEOTIDE SEQUENCE</scope>
    <source>
        <strain evidence="1">YMF1.00683</strain>
    </source>
</reference>
<gene>
    <name evidence="1" type="ORF">O9K51_06340</name>
</gene>
<sequence>MATGYMASIAPGIIQASYEFSGENRRPLQNPMGSKRKARFQYTPGAERIPAQLRFGVDQ</sequence>
<organism evidence="1 2">
    <name type="scientific">Purpureocillium lavendulum</name>
    <dbReference type="NCBI Taxonomy" id="1247861"/>
    <lineage>
        <taxon>Eukaryota</taxon>
        <taxon>Fungi</taxon>
        <taxon>Dikarya</taxon>
        <taxon>Ascomycota</taxon>
        <taxon>Pezizomycotina</taxon>
        <taxon>Sordariomycetes</taxon>
        <taxon>Hypocreomycetidae</taxon>
        <taxon>Hypocreales</taxon>
        <taxon>Ophiocordycipitaceae</taxon>
        <taxon>Purpureocillium</taxon>
    </lineage>
</organism>
<keyword evidence="2" id="KW-1185">Reference proteome</keyword>
<name>A0AB34FQW3_9HYPO</name>
<evidence type="ECO:0000313" key="2">
    <source>
        <dbReference type="Proteomes" id="UP001163105"/>
    </source>
</evidence>
<dbReference type="AlphaFoldDB" id="A0AB34FQW3"/>
<evidence type="ECO:0000313" key="1">
    <source>
        <dbReference type="EMBL" id="KAJ6440550.1"/>
    </source>
</evidence>
<proteinExistence type="predicted"/>